<accession>A0A0A8YYW4</accession>
<protein>
    <submittedName>
        <fullName evidence="1">Uncharacterized protein</fullName>
    </submittedName>
</protein>
<name>A0A0A8YYW4_ARUDO</name>
<organism evidence="1">
    <name type="scientific">Arundo donax</name>
    <name type="common">Giant reed</name>
    <name type="synonym">Donax arundinaceus</name>
    <dbReference type="NCBI Taxonomy" id="35708"/>
    <lineage>
        <taxon>Eukaryota</taxon>
        <taxon>Viridiplantae</taxon>
        <taxon>Streptophyta</taxon>
        <taxon>Embryophyta</taxon>
        <taxon>Tracheophyta</taxon>
        <taxon>Spermatophyta</taxon>
        <taxon>Magnoliopsida</taxon>
        <taxon>Liliopsida</taxon>
        <taxon>Poales</taxon>
        <taxon>Poaceae</taxon>
        <taxon>PACMAD clade</taxon>
        <taxon>Arundinoideae</taxon>
        <taxon>Arundineae</taxon>
        <taxon>Arundo</taxon>
    </lineage>
</organism>
<evidence type="ECO:0000313" key="1">
    <source>
        <dbReference type="EMBL" id="JAD29655.1"/>
    </source>
</evidence>
<dbReference type="EMBL" id="GBRH01268240">
    <property type="protein sequence ID" value="JAD29655.1"/>
    <property type="molecule type" value="Transcribed_RNA"/>
</dbReference>
<dbReference type="AlphaFoldDB" id="A0A0A8YYW4"/>
<proteinExistence type="predicted"/>
<reference evidence="1" key="1">
    <citation type="submission" date="2014-09" db="EMBL/GenBank/DDBJ databases">
        <authorList>
            <person name="Magalhaes I.L.F."/>
            <person name="Oliveira U."/>
            <person name="Santos F.R."/>
            <person name="Vidigal T.H.D.A."/>
            <person name="Brescovit A.D."/>
            <person name="Santos A.J."/>
        </authorList>
    </citation>
    <scope>NUCLEOTIDE SEQUENCE</scope>
    <source>
        <tissue evidence="1">Shoot tissue taken approximately 20 cm above the soil surface</tissue>
    </source>
</reference>
<reference evidence="1" key="2">
    <citation type="journal article" date="2015" name="Data Brief">
        <title>Shoot transcriptome of the giant reed, Arundo donax.</title>
        <authorList>
            <person name="Barrero R.A."/>
            <person name="Guerrero F.D."/>
            <person name="Moolhuijzen P."/>
            <person name="Goolsby J.A."/>
            <person name="Tidwell J."/>
            <person name="Bellgard S.E."/>
            <person name="Bellgard M.I."/>
        </authorList>
    </citation>
    <scope>NUCLEOTIDE SEQUENCE</scope>
    <source>
        <tissue evidence="1">Shoot tissue taken approximately 20 cm above the soil surface</tissue>
    </source>
</reference>
<sequence>MEPKREYGPALHGLPSVISRSLIFMQIALEVGTEYIYTRNMHQLTY</sequence>